<feature type="compositionally biased region" description="Low complexity" evidence="1">
    <location>
        <begin position="42"/>
        <end position="72"/>
    </location>
</feature>
<reference evidence="2 3" key="1">
    <citation type="submission" date="2019-03" db="EMBL/GenBank/DDBJ databases">
        <title>Genomic Encyclopedia of Type Strains, Phase IV (KMG-IV): sequencing the most valuable type-strain genomes for metagenomic binning, comparative biology and taxonomic classification.</title>
        <authorList>
            <person name="Goeker M."/>
        </authorList>
    </citation>
    <scope>NUCLEOTIDE SEQUENCE [LARGE SCALE GENOMIC DNA]</scope>
    <source>
        <strain evidence="2 3">DSM 45934</strain>
    </source>
</reference>
<evidence type="ECO:0000313" key="3">
    <source>
        <dbReference type="Proteomes" id="UP000295680"/>
    </source>
</evidence>
<organism evidence="2 3">
    <name type="scientific">Actinocrispum wychmicini</name>
    <dbReference type="NCBI Taxonomy" id="1213861"/>
    <lineage>
        <taxon>Bacteria</taxon>
        <taxon>Bacillati</taxon>
        <taxon>Actinomycetota</taxon>
        <taxon>Actinomycetes</taxon>
        <taxon>Pseudonocardiales</taxon>
        <taxon>Pseudonocardiaceae</taxon>
        <taxon>Actinocrispum</taxon>
    </lineage>
</organism>
<evidence type="ECO:0008006" key="4">
    <source>
        <dbReference type="Google" id="ProtNLM"/>
    </source>
</evidence>
<sequence length="347" mass="36439">MIDSLPKRRHRSSLILIVLMIGTVLVACKKSDTAAPPPPSETPSEWTSEAASAPPSDSAGAPAPQPGSSAPKPSAPPPSAAPPPPPPGTNCVKNPRACGFPDASTTGWQPTGVKLTTAGVKLTSDAEFQINTAGAVIDGKDIQGCVSIKANNVTIKRSRVRCDSYFPIRVYDGFKGAVIEDTEIDGMNSGTTNAAIGFDGYVARRVNIHGVGDGPHMGTNVVIQDSYVHDLANCDICHNDTIQSSGALNVVLNHNTFINDAEGKNAVVRIATEQGDSHNFLVENNLLAGGNYAVQVRSQGYGFPQGVKVINNRIVPTWRFGPFDVTDGTIVATGNFRDDNLAPLSAD</sequence>
<dbReference type="Proteomes" id="UP000295680">
    <property type="component" value="Unassembled WGS sequence"/>
</dbReference>
<evidence type="ECO:0000313" key="2">
    <source>
        <dbReference type="EMBL" id="TCO62636.1"/>
    </source>
</evidence>
<feature type="region of interest" description="Disordered" evidence="1">
    <location>
        <begin position="31"/>
        <end position="96"/>
    </location>
</feature>
<dbReference type="PROSITE" id="PS51257">
    <property type="entry name" value="PROKAR_LIPOPROTEIN"/>
    <property type="match status" value="1"/>
</dbReference>
<dbReference type="AlphaFoldDB" id="A0A4R2JYZ1"/>
<gene>
    <name evidence="2" type="ORF">EV192_102775</name>
</gene>
<dbReference type="EMBL" id="SLWS01000002">
    <property type="protein sequence ID" value="TCO62636.1"/>
    <property type="molecule type" value="Genomic_DNA"/>
</dbReference>
<comment type="caution">
    <text evidence="2">The sequence shown here is derived from an EMBL/GenBank/DDBJ whole genome shotgun (WGS) entry which is preliminary data.</text>
</comment>
<accession>A0A4R2JYZ1</accession>
<evidence type="ECO:0000256" key="1">
    <source>
        <dbReference type="SAM" id="MobiDB-lite"/>
    </source>
</evidence>
<dbReference type="SUPFAM" id="SSF51126">
    <property type="entry name" value="Pectin lyase-like"/>
    <property type="match status" value="1"/>
</dbReference>
<dbReference type="InterPro" id="IPR011050">
    <property type="entry name" value="Pectin_lyase_fold/virulence"/>
</dbReference>
<proteinExistence type="predicted"/>
<protein>
    <recommendedName>
        <fullName evidence="4">Parallel beta helix pectate lyase-like protein</fullName>
    </recommendedName>
</protein>
<feature type="compositionally biased region" description="Pro residues" evidence="1">
    <location>
        <begin position="73"/>
        <end position="88"/>
    </location>
</feature>
<keyword evidence="3" id="KW-1185">Reference proteome</keyword>
<name>A0A4R2JYZ1_9PSEU</name>